<protein>
    <submittedName>
        <fullName evidence="1">Uncharacterized protein</fullName>
    </submittedName>
</protein>
<dbReference type="EMBL" id="KN824876">
    <property type="protein sequence ID" value="KIK98919.1"/>
    <property type="molecule type" value="Genomic_DNA"/>
</dbReference>
<dbReference type="InParanoid" id="A0A0D0E8Y5"/>
<organism evidence="1 2">
    <name type="scientific">Paxillus rubicundulus Ve08.2h10</name>
    <dbReference type="NCBI Taxonomy" id="930991"/>
    <lineage>
        <taxon>Eukaryota</taxon>
        <taxon>Fungi</taxon>
        <taxon>Dikarya</taxon>
        <taxon>Basidiomycota</taxon>
        <taxon>Agaricomycotina</taxon>
        <taxon>Agaricomycetes</taxon>
        <taxon>Agaricomycetidae</taxon>
        <taxon>Boletales</taxon>
        <taxon>Paxilineae</taxon>
        <taxon>Paxillaceae</taxon>
        <taxon>Paxillus</taxon>
    </lineage>
</organism>
<reference evidence="2" key="2">
    <citation type="submission" date="2015-01" db="EMBL/GenBank/DDBJ databases">
        <title>Evolutionary Origins and Diversification of the Mycorrhizal Mutualists.</title>
        <authorList>
            <consortium name="DOE Joint Genome Institute"/>
            <consortium name="Mycorrhizal Genomics Consortium"/>
            <person name="Kohler A."/>
            <person name="Kuo A."/>
            <person name="Nagy L.G."/>
            <person name="Floudas D."/>
            <person name="Copeland A."/>
            <person name="Barry K.W."/>
            <person name="Cichocki N."/>
            <person name="Veneault-Fourrey C."/>
            <person name="LaButti K."/>
            <person name="Lindquist E.A."/>
            <person name="Lipzen A."/>
            <person name="Lundell T."/>
            <person name="Morin E."/>
            <person name="Murat C."/>
            <person name="Riley R."/>
            <person name="Ohm R."/>
            <person name="Sun H."/>
            <person name="Tunlid A."/>
            <person name="Henrissat B."/>
            <person name="Grigoriev I.V."/>
            <person name="Hibbett D.S."/>
            <person name="Martin F."/>
        </authorList>
    </citation>
    <scope>NUCLEOTIDE SEQUENCE [LARGE SCALE GENOMIC DNA]</scope>
    <source>
        <strain evidence="2">Ve08.2h10</strain>
    </source>
</reference>
<gene>
    <name evidence="1" type="ORF">PAXRUDRAFT_823348</name>
</gene>
<sequence>MASCESMIDRAVESLAHLSAAETTTHRFGRKHKGRKASCSLDAHYFARALTKNLQATAFGDTLHRIRPNLAVYRISASISETQSPRSYSFEVLRVRCKI</sequence>
<accession>A0A0D0E8Y5</accession>
<reference evidence="1 2" key="1">
    <citation type="submission" date="2014-04" db="EMBL/GenBank/DDBJ databases">
        <authorList>
            <consortium name="DOE Joint Genome Institute"/>
            <person name="Kuo A."/>
            <person name="Kohler A."/>
            <person name="Jargeat P."/>
            <person name="Nagy L.G."/>
            <person name="Floudas D."/>
            <person name="Copeland A."/>
            <person name="Barry K.W."/>
            <person name="Cichocki N."/>
            <person name="Veneault-Fourrey C."/>
            <person name="LaButti K."/>
            <person name="Lindquist E.A."/>
            <person name="Lipzen A."/>
            <person name="Lundell T."/>
            <person name="Morin E."/>
            <person name="Murat C."/>
            <person name="Sun H."/>
            <person name="Tunlid A."/>
            <person name="Henrissat B."/>
            <person name="Grigoriev I.V."/>
            <person name="Hibbett D.S."/>
            <person name="Martin F."/>
            <person name="Nordberg H.P."/>
            <person name="Cantor M.N."/>
            <person name="Hua S.X."/>
        </authorList>
    </citation>
    <scope>NUCLEOTIDE SEQUENCE [LARGE SCALE GENOMIC DNA]</scope>
    <source>
        <strain evidence="1 2">Ve08.2h10</strain>
    </source>
</reference>
<evidence type="ECO:0000313" key="2">
    <source>
        <dbReference type="Proteomes" id="UP000054538"/>
    </source>
</evidence>
<dbReference type="HOGENOM" id="CLU_2321113_0_0_1"/>
<dbReference type="AlphaFoldDB" id="A0A0D0E8Y5"/>
<dbReference type="Proteomes" id="UP000054538">
    <property type="component" value="Unassembled WGS sequence"/>
</dbReference>
<evidence type="ECO:0000313" key="1">
    <source>
        <dbReference type="EMBL" id="KIK98919.1"/>
    </source>
</evidence>
<keyword evidence="2" id="KW-1185">Reference proteome</keyword>
<proteinExistence type="predicted"/>
<name>A0A0D0E8Y5_9AGAM</name>